<sequence>MLEKIEYNDYKLKSDMKTTTMTFLLIFTFGGIFGFVYEELFYRIDLGYFVKRGTTMGPWIPIYGYGSILITVATCRLRKKPLMVFLTGGLVSGLLEYLTGYYLYSVAGIRLWDYNKEILNWGNIDGFICLRSVLFFALSSLILIYILIPFIQHLKDRLSKRTFGIMSLGIGLLFFADVVAADILHLY</sequence>
<dbReference type="InterPro" id="IPR010540">
    <property type="entry name" value="CmpB_TMEM229"/>
</dbReference>
<name>A0A7X2N1N6_9CLOT</name>
<feature type="transmembrane region" description="Helical" evidence="1">
    <location>
        <begin position="124"/>
        <end position="151"/>
    </location>
</feature>
<keyword evidence="1" id="KW-1133">Transmembrane helix</keyword>
<organism evidence="2 3">
    <name type="scientific">Inconstantimicrobium porci</name>
    <dbReference type="NCBI Taxonomy" id="2652291"/>
    <lineage>
        <taxon>Bacteria</taxon>
        <taxon>Bacillati</taxon>
        <taxon>Bacillota</taxon>
        <taxon>Clostridia</taxon>
        <taxon>Eubacteriales</taxon>
        <taxon>Clostridiaceae</taxon>
        <taxon>Inconstantimicrobium</taxon>
    </lineage>
</organism>
<feature type="transmembrane region" description="Helical" evidence="1">
    <location>
        <begin position="163"/>
        <end position="184"/>
    </location>
</feature>
<comment type="caution">
    <text evidence="2">The sequence shown here is derived from an EMBL/GenBank/DDBJ whole genome shotgun (WGS) entry which is preliminary data.</text>
</comment>
<keyword evidence="1" id="KW-0472">Membrane</keyword>
<evidence type="ECO:0000313" key="3">
    <source>
        <dbReference type="Proteomes" id="UP000460287"/>
    </source>
</evidence>
<feature type="transmembrane region" description="Helical" evidence="1">
    <location>
        <begin position="57"/>
        <end position="75"/>
    </location>
</feature>
<dbReference type="RefSeq" id="WP_154532698.1">
    <property type="nucleotide sequence ID" value="NZ_VULX01000041.1"/>
</dbReference>
<accession>A0A7X2N1N6</accession>
<dbReference type="Proteomes" id="UP000460287">
    <property type="component" value="Unassembled WGS sequence"/>
</dbReference>
<dbReference type="EMBL" id="VULX01000041">
    <property type="protein sequence ID" value="MSR92630.1"/>
    <property type="molecule type" value="Genomic_DNA"/>
</dbReference>
<reference evidence="2 3" key="1">
    <citation type="submission" date="2019-08" db="EMBL/GenBank/DDBJ databases">
        <title>In-depth cultivation of the pig gut microbiome towards novel bacterial diversity and tailored functional studies.</title>
        <authorList>
            <person name="Wylensek D."/>
            <person name="Hitch T.C.A."/>
            <person name="Clavel T."/>
        </authorList>
    </citation>
    <scope>NUCLEOTIDE SEQUENCE [LARGE SCALE GENOMIC DNA]</scope>
    <source>
        <strain evidence="2 3">WCA-383-APC-5B</strain>
    </source>
</reference>
<evidence type="ECO:0000313" key="2">
    <source>
        <dbReference type="EMBL" id="MSR92630.1"/>
    </source>
</evidence>
<dbReference type="Pfam" id="PF06541">
    <property type="entry name" value="ABC_trans_CmpB"/>
    <property type="match status" value="1"/>
</dbReference>
<keyword evidence="1" id="KW-0812">Transmembrane</keyword>
<protein>
    <submittedName>
        <fullName evidence="2">Putative ABC transporter permease</fullName>
    </submittedName>
</protein>
<evidence type="ECO:0000256" key="1">
    <source>
        <dbReference type="SAM" id="Phobius"/>
    </source>
</evidence>
<keyword evidence="3" id="KW-1185">Reference proteome</keyword>
<feature type="transmembrane region" description="Helical" evidence="1">
    <location>
        <begin position="21"/>
        <end position="37"/>
    </location>
</feature>
<dbReference type="AlphaFoldDB" id="A0A7X2N1N6"/>
<gene>
    <name evidence="2" type="ORF">FYJ33_14975</name>
</gene>
<feature type="transmembrane region" description="Helical" evidence="1">
    <location>
        <begin position="82"/>
        <end position="104"/>
    </location>
</feature>
<proteinExistence type="predicted"/>